<dbReference type="EMBL" id="JADBJN010000001">
    <property type="protein sequence ID" value="KAG5680081.1"/>
    <property type="molecule type" value="Genomic_DNA"/>
</dbReference>
<dbReference type="PANTHER" id="PTHR48094">
    <property type="entry name" value="PROTEIN/NUCLEIC ACID DEGLYCASE DJ-1-RELATED"/>
    <property type="match status" value="1"/>
</dbReference>
<gene>
    <name evidence="5" type="ORF">PVAND_009608</name>
</gene>
<comment type="caution">
    <text evidence="5">The sequence shown here is derived from an EMBL/GenBank/DDBJ whole genome shotgun (WGS) entry which is preliminary data.</text>
</comment>
<dbReference type="GO" id="GO:1903189">
    <property type="term" value="P:glyoxal metabolic process"/>
    <property type="evidence" value="ECO:0007669"/>
    <property type="project" value="TreeGrafter"/>
</dbReference>
<dbReference type="Gene3D" id="3.40.50.880">
    <property type="match status" value="1"/>
</dbReference>
<dbReference type="GO" id="GO:0046295">
    <property type="term" value="P:glycolate biosynthetic process"/>
    <property type="evidence" value="ECO:0007669"/>
    <property type="project" value="TreeGrafter"/>
</dbReference>
<proteinExistence type="predicted"/>
<dbReference type="InterPro" id="IPR006287">
    <property type="entry name" value="DJ-1"/>
</dbReference>
<dbReference type="InterPro" id="IPR050325">
    <property type="entry name" value="Prot/Nucl_acid_deglycase"/>
</dbReference>
<protein>
    <recommendedName>
        <fullName evidence="4">DJ-1/PfpI domain-containing protein</fullName>
    </recommendedName>
</protein>
<comment type="subcellular location">
    <subcellularLocation>
        <location evidence="1">Cytoplasm</location>
    </subcellularLocation>
</comment>
<evidence type="ECO:0000313" key="6">
    <source>
        <dbReference type="Proteomes" id="UP001107558"/>
    </source>
</evidence>
<accession>A0A9J6CD25</accession>
<evidence type="ECO:0000256" key="1">
    <source>
        <dbReference type="ARBA" id="ARBA00004496"/>
    </source>
</evidence>
<dbReference type="SUPFAM" id="SSF52317">
    <property type="entry name" value="Class I glutamine amidotransferase-like"/>
    <property type="match status" value="1"/>
</dbReference>
<dbReference type="NCBIfam" id="TIGR01383">
    <property type="entry name" value="not_thiJ"/>
    <property type="match status" value="1"/>
</dbReference>
<evidence type="ECO:0000313" key="5">
    <source>
        <dbReference type="EMBL" id="KAG5680081.1"/>
    </source>
</evidence>
<evidence type="ECO:0000256" key="3">
    <source>
        <dbReference type="ARBA" id="ARBA00023097"/>
    </source>
</evidence>
<dbReference type="GO" id="GO:0006979">
    <property type="term" value="P:response to oxidative stress"/>
    <property type="evidence" value="ECO:0007669"/>
    <property type="project" value="UniProtKB-ARBA"/>
</dbReference>
<evidence type="ECO:0000259" key="4">
    <source>
        <dbReference type="Pfam" id="PF01965"/>
    </source>
</evidence>
<dbReference type="Pfam" id="PF01965">
    <property type="entry name" value="DJ-1_PfpI"/>
    <property type="match status" value="1"/>
</dbReference>
<dbReference type="AlphaFoldDB" id="A0A9J6CD25"/>
<feature type="domain" description="DJ-1/PfpI" evidence="4">
    <location>
        <begin position="4"/>
        <end position="167"/>
    </location>
</feature>
<reference evidence="5" key="1">
    <citation type="submission" date="2021-03" db="EMBL/GenBank/DDBJ databases">
        <title>Chromosome level genome of the anhydrobiotic midge Polypedilum vanderplanki.</title>
        <authorList>
            <person name="Yoshida Y."/>
            <person name="Kikawada T."/>
            <person name="Gusev O."/>
        </authorList>
    </citation>
    <scope>NUCLEOTIDE SEQUENCE</scope>
    <source>
        <strain evidence="5">NIAS01</strain>
        <tissue evidence="5">Whole body or cell culture</tissue>
    </source>
</reference>
<keyword evidence="2" id="KW-0963">Cytoplasm</keyword>
<organism evidence="5 6">
    <name type="scientific">Polypedilum vanderplanki</name>
    <name type="common">Sleeping chironomid midge</name>
    <dbReference type="NCBI Taxonomy" id="319348"/>
    <lineage>
        <taxon>Eukaryota</taxon>
        <taxon>Metazoa</taxon>
        <taxon>Ecdysozoa</taxon>
        <taxon>Arthropoda</taxon>
        <taxon>Hexapoda</taxon>
        <taxon>Insecta</taxon>
        <taxon>Pterygota</taxon>
        <taxon>Neoptera</taxon>
        <taxon>Endopterygota</taxon>
        <taxon>Diptera</taxon>
        <taxon>Nematocera</taxon>
        <taxon>Chironomoidea</taxon>
        <taxon>Chironomidae</taxon>
        <taxon>Chironominae</taxon>
        <taxon>Polypedilum</taxon>
        <taxon>Polypedilum</taxon>
    </lineage>
</organism>
<dbReference type="PANTHER" id="PTHR48094:SF12">
    <property type="entry name" value="PARKINSON DISEASE PROTEIN 7 HOMOLOG"/>
    <property type="match status" value="1"/>
</dbReference>
<dbReference type="GO" id="GO:0005739">
    <property type="term" value="C:mitochondrion"/>
    <property type="evidence" value="ECO:0007669"/>
    <property type="project" value="TreeGrafter"/>
</dbReference>
<name>A0A9J6CD25_POLVA</name>
<dbReference type="OrthoDB" id="543156at2759"/>
<keyword evidence="3" id="KW-0558">Oxidation</keyword>
<evidence type="ECO:0000256" key="2">
    <source>
        <dbReference type="ARBA" id="ARBA00022490"/>
    </source>
</evidence>
<dbReference type="GO" id="GO:0005634">
    <property type="term" value="C:nucleus"/>
    <property type="evidence" value="ECO:0007669"/>
    <property type="project" value="TreeGrafter"/>
</dbReference>
<dbReference type="FunFam" id="3.40.50.880:FF:000022">
    <property type="entry name" value="protein deglycase DJ-1"/>
    <property type="match status" value="1"/>
</dbReference>
<dbReference type="Proteomes" id="UP001107558">
    <property type="component" value="Chromosome 1"/>
</dbReference>
<keyword evidence="6" id="KW-1185">Reference proteome</keyword>
<dbReference type="CDD" id="cd03135">
    <property type="entry name" value="GATase1_DJ-1"/>
    <property type="match status" value="1"/>
</dbReference>
<dbReference type="GO" id="GO:0051896">
    <property type="term" value="P:regulation of phosphatidylinositol 3-kinase/protein kinase B signal transduction"/>
    <property type="evidence" value="ECO:0007669"/>
    <property type="project" value="UniProtKB-ARBA"/>
</dbReference>
<dbReference type="InterPro" id="IPR029062">
    <property type="entry name" value="Class_I_gatase-like"/>
</dbReference>
<sequence length="185" mass="19395">MATALAILPAGAEEIEFVASVDVLRRAGVTVTVAGLDGKDPVKCSRDVMVVPEVALSDVANNKSFDAIVLPGGLGGAKALAESSLIKELLKKQEQKNKIIAAICASPALVFKAHNIAVNKKITCYPSFQKDLGSDYTFVDEVVVQDGKIITSQGPSTVFKFALKIAENLVGEEKAAAVAQGILLK</sequence>
<dbReference type="InterPro" id="IPR002818">
    <property type="entry name" value="DJ-1/PfpI"/>
</dbReference>